<dbReference type="PANTHER" id="PTHR14000">
    <property type="entry name" value="FINGER CCCH DOMAIN PROTEIN, PUTATIVE (DUF3755)-RELATED"/>
    <property type="match status" value="1"/>
</dbReference>
<evidence type="ECO:0000313" key="2">
    <source>
        <dbReference type="EMBL" id="KAG6492079.1"/>
    </source>
</evidence>
<evidence type="ECO:0000256" key="1">
    <source>
        <dbReference type="SAM" id="MobiDB-lite"/>
    </source>
</evidence>
<dbReference type="EMBL" id="JACMSC010000013">
    <property type="protein sequence ID" value="KAG6492079.1"/>
    <property type="molecule type" value="Genomic_DNA"/>
</dbReference>
<organism evidence="2 3">
    <name type="scientific">Zingiber officinale</name>
    <name type="common">Ginger</name>
    <name type="synonym">Amomum zingiber</name>
    <dbReference type="NCBI Taxonomy" id="94328"/>
    <lineage>
        <taxon>Eukaryota</taxon>
        <taxon>Viridiplantae</taxon>
        <taxon>Streptophyta</taxon>
        <taxon>Embryophyta</taxon>
        <taxon>Tracheophyta</taxon>
        <taxon>Spermatophyta</taxon>
        <taxon>Magnoliopsida</taxon>
        <taxon>Liliopsida</taxon>
        <taxon>Zingiberales</taxon>
        <taxon>Zingiberaceae</taxon>
        <taxon>Zingiber</taxon>
    </lineage>
</organism>
<comment type="caution">
    <text evidence="2">The sequence shown here is derived from an EMBL/GenBank/DDBJ whole genome shotgun (WGS) entry which is preliminary data.</text>
</comment>
<proteinExistence type="predicted"/>
<feature type="compositionally biased region" description="Gly residues" evidence="1">
    <location>
        <begin position="59"/>
        <end position="73"/>
    </location>
</feature>
<protein>
    <submittedName>
        <fullName evidence="2">Uncharacterized protein</fullName>
    </submittedName>
</protein>
<keyword evidence="3" id="KW-1185">Reference proteome</keyword>
<sequence>MVIRLQRIRGENFASFPPLRQKNVCISHGALEILRIGGKFFEVLLLMGASANADGANGGPLPGGGGGGGGGGSSAPRNPIDATAAAAQALKHNPGLSIDWSAEEQATLEEGLSKLVSRALILMTRYASEAILIRYAKIAMQLHDKTVRDVAMRCRWMTVSINVCLIILLNILSFSQERVSDTPAKATGHLGTRPNVPPYAPPMLPVDDDDISYKDIGGRTGELLESNTEAFTKISTNFTNLKVQDNINLFCQARDNILAVLKDLSDMPEIMKQMPPLPAKLNEELANSILPRPNLPM</sequence>
<name>A0A8J5KWC9_ZINOF</name>
<dbReference type="InterPro" id="IPR022228">
    <property type="entry name" value="DUF3755"/>
</dbReference>
<dbReference type="Pfam" id="PF12579">
    <property type="entry name" value="DUF3755"/>
    <property type="match status" value="1"/>
</dbReference>
<gene>
    <name evidence="2" type="ORF">ZIOFF_047029</name>
</gene>
<accession>A0A8J5KWC9</accession>
<dbReference type="PANTHER" id="PTHR14000:SF1">
    <property type="entry name" value="HISTONE H2A DEUBIQUITINASE (DUF3755)"/>
    <property type="match status" value="1"/>
</dbReference>
<dbReference type="AlphaFoldDB" id="A0A8J5KWC9"/>
<feature type="region of interest" description="Disordered" evidence="1">
    <location>
        <begin position="59"/>
        <end position="78"/>
    </location>
</feature>
<dbReference type="Proteomes" id="UP000734854">
    <property type="component" value="Unassembled WGS sequence"/>
</dbReference>
<evidence type="ECO:0000313" key="3">
    <source>
        <dbReference type="Proteomes" id="UP000734854"/>
    </source>
</evidence>
<reference evidence="2 3" key="1">
    <citation type="submission" date="2020-08" db="EMBL/GenBank/DDBJ databases">
        <title>Plant Genome Project.</title>
        <authorList>
            <person name="Zhang R.-G."/>
        </authorList>
    </citation>
    <scope>NUCLEOTIDE SEQUENCE [LARGE SCALE GENOMIC DNA]</scope>
    <source>
        <tissue evidence="2">Rhizome</tissue>
    </source>
</reference>